<accession>A0A2I0VVT4</accession>
<evidence type="ECO:0008006" key="3">
    <source>
        <dbReference type="Google" id="ProtNLM"/>
    </source>
</evidence>
<dbReference type="PANTHER" id="PTHR31509">
    <property type="entry name" value="BPS1-LIKE PROTEIN"/>
    <property type="match status" value="1"/>
</dbReference>
<organism evidence="1 2">
    <name type="scientific">Dendrobium catenatum</name>
    <dbReference type="NCBI Taxonomy" id="906689"/>
    <lineage>
        <taxon>Eukaryota</taxon>
        <taxon>Viridiplantae</taxon>
        <taxon>Streptophyta</taxon>
        <taxon>Embryophyta</taxon>
        <taxon>Tracheophyta</taxon>
        <taxon>Spermatophyta</taxon>
        <taxon>Magnoliopsida</taxon>
        <taxon>Liliopsida</taxon>
        <taxon>Asparagales</taxon>
        <taxon>Orchidaceae</taxon>
        <taxon>Epidendroideae</taxon>
        <taxon>Malaxideae</taxon>
        <taxon>Dendrobiinae</taxon>
        <taxon>Dendrobium</taxon>
    </lineage>
</organism>
<evidence type="ECO:0000313" key="2">
    <source>
        <dbReference type="Proteomes" id="UP000233837"/>
    </source>
</evidence>
<reference evidence="1 2" key="2">
    <citation type="journal article" date="2017" name="Nature">
        <title>The Apostasia genome and the evolution of orchids.</title>
        <authorList>
            <person name="Zhang G.Q."/>
            <person name="Liu K.W."/>
            <person name="Li Z."/>
            <person name="Lohaus R."/>
            <person name="Hsiao Y.Y."/>
            <person name="Niu S.C."/>
            <person name="Wang J.Y."/>
            <person name="Lin Y.C."/>
            <person name="Xu Q."/>
            <person name="Chen L.J."/>
            <person name="Yoshida K."/>
            <person name="Fujiwara S."/>
            <person name="Wang Z.W."/>
            <person name="Zhang Y.Q."/>
            <person name="Mitsuda N."/>
            <person name="Wang M."/>
            <person name="Liu G.H."/>
            <person name="Pecoraro L."/>
            <person name="Huang H.X."/>
            <person name="Xiao X.J."/>
            <person name="Lin M."/>
            <person name="Wu X.Y."/>
            <person name="Wu W.L."/>
            <person name="Chen Y.Y."/>
            <person name="Chang S.B."/>
            <person name="Sakamoto S."/>
            <person name="Ohme-Takagi M."/>
            <person name="Yagi M."/>
            <person name="Zeng S.J."/>
            <person name="Shen C.Y."/>
            <person name="Yeh C.M."/>
            <person name="Luo Y.B."/>
            <person name="Tsai W.C."/>
            <person name="Van de Peer Y."/>
            <person name="Liu Z.J."/>
        </authorList>
    </citation>
    <scope>NUCLEOTIDE SEQUENCE [LARGE SCALE GENOMIC DNA]</scope>
    <source>
        <tissue evidence="1">The whole plant</tissue>
    </source>
</reference>
<dbReference type="Proteomes" id="UP000233837">
    <property type="component" value="Unassembled WGS sequence"/>
</dbReference>
<gene>
    <name evidence="1" type="ORF">MA16_Dca016248</name>
</gene>
<dbReference type="AlphaFoldDB" id="A0A2I0VVT4"/>
<evidence type="ECO:0000313" key="1">
    <source>
        <dbReference type="EMBL" id="PKU67524.1"/>
    </source>
</evidence>
<keyword evidence="2" id="KW-1185">Reference proteome</keyword>
<proteinExistence type="predicted"/>
<reference evidence="1 2" key="1">
    <citation type="journal article" date="2016" name="Sci. Rep.">
        <title>The Dendrobium catenatum Lindl. genome sequence provides insights into polysaccharide synthase, floral development and adaptive evolution.</title>
        <authorList>
            <person name="Zhang G.Q."/>
            <person name="Xu Q."/>
            <person name="Bian C."/>
            <person name="Tsai W.C."/>
            <person name="Yeh C.M."/>
            <person name="Liu K.W."/>
            <person name="Yoshida K."/>
            <person name="Zhang L.S."/>
            <person name="Chang S.B."/>
            <person name="Chen F."/>
            <person name="Shi Y."/>
            <person name="Su Y.Y."/>
            <person name="Zhang Y.Q."/>
            <person name="Chen L.J."/>
            <person name="Yin Y."/>
            <person name="Lin M."/>
            <person name="Huang H."/>
            <person name="Deng H."/>
            <person name="Wang Z.W."/>
            <person name="Zhu S.L."/>
            <person name="Zhao X."/>
            <person name="Deng C."/>
            <person name="Niu S.C."/>
            <person name="Huang J."/>
            <person name="Wang M."/>
            <person name="Liu G.H."/>
            <person name="Yang H.J."/>
            <person name="Xiao X.J."/>
            <person name="Hsiao Y.Y."/>
            <person name="Wu W.L."/>
            <person name="Chen Y.Y."/>
            <person name="Mitsuda N."/>
            <person name="Ohme-Takagi M."/>
            <person name="Luo Y.B."/>
            <person name="Van de Peer Y."/>
            <person name="Liu Z.J."/>
        </authorList>
    </citation>
    <scope>NUCLEOTIDE SEQUENCE [LARGE SCALE GENOMIC DNA]</scope>
    <source>
        <tissue evidence="1">The whole plant</tissue>
    </source>
</reference>
<name>A0A2I0VVT4_9ASPA</name>
<dbReference type="EMBL" id="KZ503190">
    <property type="protein sequence ID" value="PKU67524.1"/>
    <property type="molecule type" value="Genomic_DNA"/>
</dbReference>
<protein>
    <recommendedName>
        <fullName evidence="3">Protein BPS1, chloroplastic</fullName>
    </recommendedName>
</protein>
<sequence>MMRRNVYGVISGGYDPSATTVASPADIPPGLHALERCFSAQPFMSVQFLQRAMALLRSLHSHLTHLVHKLHLPGGDKWLDEYMDESSRLWEASLVLKLGLSSMESYCAAAANIITSLDNRHLSPSPLLTRQVMRAISNSRREAAGLEEENRVLVENRVRPLALQLDERVRSMESKLHGFNGFRGVLYAMRNVSSFILIILLWGSVSYWPDPSLGCRGAPAECTLFYGSGFMVSLARLQHRLLGAMEGMEDRKGILMHELRQARAATEELWEMERSGGLMGCCELDAVAGGPAWERVERFKCWFGLLRSGTENLVGQLDDFFEEIVEGRKKLLDLCSHR</sequence>